<accession>T1BDQ1</accession>
<dbReference type="GO" id="GO:0018114">
    <property type="term" value="F:threonine racemase activity"/>
    <property type="evidence" value="ECO:0007669"/>
    <property type="project" value="TreeGrafter"/>
</dbReference>
<evidence type="ECO:0000256" key="2">
    <source>
        <dbReference type="ARBA" id="ARBA00001933"/>
    </source>
</evidence>
<dbReference type="PANTHER" id="PTHR43050">
    <property type="entry name" value="SERINE / THREONINE RACEMASE FAMILY MEMBER"/>
    <property type="match status" value="1"/>
</dbReference>
<evidence type="ECO:0000256" key="1">
    <source>
        <dbReference type="ARBA" id="ARBA00001913"/>
    </source>
</evidence>
<dbReference type="InterPro" id="IPR001926">
    <property type="entry name" value="TrpB-like_PALP"/>
</dbReference>
<evidence type="ECO:0000313" key="10">
    <source>
        <dbReference type="EMBL" id="EQD52345.1"/>
    </source>
</evidence>
<dbReference type="EMBL" id="AUZX01009272">
    <property type="protein sequence ID" value="EQD52345.1"/>
    <property type="molecule type" value="Genomic_DNA"/>
</dbReference>
<dbReference type="InterPro" id="IPR036052">
    <property type="entry name" value="TrpB-like_PALP_sf"/>
</dbReference>
<organism evidence="10">
    <name type="scientific">mine drainage metagenome</name>
    <dbReference type="NCBI Taxonomy" id="410659"/>
    <lineage>
        <taxon>unclassified sequences</taxon>
        <taxon>metagenomes</taxon>
        <taxon>ecological metagenomes</taxon>
    </lineage>
</organism>
<comment type="cofactor">
    <cofactor evidence="2">
        <name>pyridoxal 5'-phosphate</name>
        <dbReference type="ChEBI" id="CHEBI:597326"/>
    </cofactor>
</comment>
<dbReference type="FunFam" id="3.40.50.1100:FF:000005">
    <property type="entry name" value="Threonine dehydratase catabolic"/>
    <property type="match status" value="1"/>
</dbReference>
<evidence type="ECO:0000256" key="7">
    <source>
        <dbReference type="ARBA" id="ARBA00022898"/>
    </source>
</evidence>
<comment type="similarity">
    <text evidence="5">Belongs to the serine/threonine dehydratase family.</text>
</comment>
<reference evidence="10" key="2">
    <citation type="journal article" date="2014" name="ISME J.">
        <title>Microbial stratification in low pH oxic and suboxic macroscopic growths along an acid mine drainage.</title>
        <authorList>
            <person name="Mendez-Garcia C."/>
            <person name="Mesa V."/>
            <person name="Sprenger R.R."/>
            <person name="Richter M."/>
            <person name="Diez M.S."/>
            <person name="Solano J."/>
            <person name="Bargiela R."/>
            <person name="Golyshina O.V."/>
            <person name="Manteca A."/>
            <person name="Ramos J.L."/>
            <person name="Gallego J.R."/>
            <person name="Llorente I."/>
            <person name="Martins Dos Santos V.A."/>
            <person name="Jensen O.N."/>
            <person name="Pelaez A.I."/>
            <person name="Sanchez J."/>
            <person name="Ferrer M."/>
        </authorList>
    </citation>
    <scope>NUCLEOTIDE SEQUENCE</scope>
</reference>
<dbReference type="GO" id="GO:0000287">
    <property type="term" value="F:magnesium ion binding"/>
    <property type="evidence" value="ECO:0007669"/>
    <property type="project" value="TreeGrafter"/>
</dbReference>
<evidence type="ECO:0000256" key="4">
    <source>
        <dbReference type="ARBA" id="ARBA00001946"/>
    </source>
</evidence>
<sequence>MSHASRTTALPDFAAVLAAAARIAPHARLTPILRDEALDALSGATLHFKAEHLQRGGAFKFRGACNAVWALPDELAARGVLTHSSGNHGAALALAAASRGIAAHVVVPEGAVRAKLALIETAGATVHRCAPTLAAREAACVELTQTLGTTLIHPYENPQVIAGQGTAALELLHALPDLDALVVPIGGGGLAAGSALSLQALAPRCELVLAEPDGAADAAQSLRSGTRVTAFTPHTICDGLRAGIGTPNFALLRAAGAGVITVSDTETRAAMRLLWQHLKQVVEPSSATVLAAVLQQRARFAGRRVGLILSGGNVDLEPLLSAHAAAPAESSRGLRHAGKGWFAFGASSWLKSPAAAPANCCAHCSSCCASRPKGCKPVKRCANSPCACN</sequence>
<reference evidence="10" key="1">
    <citation type="submission" date="2013-08" db="EMBL/GenBank/DDBJ databases">
        <authorList>
            <person name="Mendez C."/>
            <person name="Richter M."/>
            <person name="Ferrer M."/>
            <person name="Sanchez J."/>
        </authorList>
    </citation>
    <scope>NUCLEOTIDE SEQUENCE</scope>
</reference>
<dbReference type="InterPro" id="IPR000634">
    <property type="entry name" value="Ser/Thr_deHydtase_PyrdxlP-BS"/>
</dbReference>
<dbReference type="Pfam" id="PF00291">
    <property type="entry name" value="PALP"/>
    <property type="match status" value="1"/>
</dbReference>
<dbReference type="PROSITE" id="PS00165">
    <property type="entry name" value="DEHYDRATASE_SER_THR"/>
    <property type="match status" value="1"/>
</dbReference>
<evidence type="ECO:0000259" key="9">
    <source>
        <dbReference type="Pfam" id="PF00291"/>
    </source>
</evidence>
<evidence type="ECO:0000256" key="6">
    <source>
        <dbReference type="ARBA" id="ARBA00022842"/>
    </source>
</evidence>
<dbReference type="SUPFAM" id="SSF53686">
    <property type="entry name" value="Tryptophan synthase beta subunit-like PLP-dependent enzymes"/>
    <property type="match status" value="1"/>
</dbReference>
<dbReference type="GO" id="GO:0005524">
    <property type="term" value="F:ATP binding"/>
    <property type="evidence" value="ECO:0007669"/>
    <property type="project" value="TreeGrafter"/>
</dbReference>
<evidence type="ECO:0000256" key="3">
    <source>
        <dbReference type="ARBA" id="ARBA00001936"/>
    </source>
</evidence>
<dbReference type="Gene3D" id="3.40.50.1100">
    <property type="match status" value="2"/>
</dbReference>
<feature type="domain" description="Tryptophan synthase beta chain-like PALP" evidence="9">
    <location>
        <begin position="24"/>
        <end position="311"/>
    </location>
</feature>
<dbReference type="GO" id="GO:0030378">
    <property type="term" value="F:serine racemase activity"/>
    <property type="evidence" value="ECO:0007669"/>
    <property type="project" value="TreeGrafter"/>
</dbReference>
<dbReference type="GO" id="GO:0030170">
    <property type="term" value="F:pyridoxal phosphate binding"/>
    <property type="evidence" value="ECO:0007669"/>
    <property type="project" value="InterPro"/>
</dbReference>
<comment type="cofactor">
    <cofactor evidence="3">
        <name>Mn(2+)</name>
        <dbReference type="ChEBI" id="CHEBI:29035"/>
    </cofactor>
</comment>
<evidence type="ECO:0000256" key="8">
    <source>
        <dbReference type="ARBA" id="ARBA00023239"/>
    </source>
</evidence>
<evidence type="ECO:0000256" key="5">
    <source>
        <dbReference type="ARBA" id="ARBA00010869"/>
    </source>
</evidence>
<dbReference type="CDD" id="cd01562">
    <property type="entry name" value="Thr-dehyd"/>
    <property type="match status" value="1"/>
</dbReference>
<comment type="caution">
    <text evidence="10">The sequence shown here is derived from an EMBL/GenBank/DDBJ whole genome shotgun (WGS) entry which is preliminary data.</text>
</comment>
<comment type="cofactor">
    <cofactor evidence="1">
        <name>Ca(2+)</name>
        <dbReference type="ChEBI" id="CHEBI:29108"/>
    </cofactor>
</comment>
<name>T1BDQ1_9ZZZZ</name>
<keyword evidence="6" id="KW-0460">Magnesium</keyword>
<keyword evidence="8" id="KW-0456">Lyase</keyword>
<gene>
    <name evidence="10" type="ORF">B1A_12730</name>
</gene>
<protein>
    <submittedName>
        <fullName evidence="10">Pyridoxal-5'-phosphate-dependent protein subunit beta</fullName>
    </submittedName>
</protein>
<keyword evidence="7" id="KW-0663">Pyridoxal phosphate</keyword>
<dbReference type="AlphaFoldDB" id="T1BDQ1"/>
<dbReference type="GO" id="GO:0070179">
    <property type="term" value="P:D-serine biosynthetic process"/>
    <property type="evidence" value="ECO:0007669"/>
    <property type="project" value="TreeGrafter"/>
</dbReference>
<comment type="cofactor">
    <cofactor evidence="4">
        <name>Mg(2+)</name>
        <dbReference type="ChEBI" id="CHEBI:18420"/>
    </cofactor>
</comment>
<dbReference type="PANTHER" id="PTHR43050:SF1">
    <property type="entry name" value="SERINE RACEMASE"/>
    <property type="match status" value="1"/>
</dbReference>
<dbReference type="GO" id="GO:0003941">
    <property type="term" value="F:L-serine ammonia-lyase activity"/>
    <property type="evidence" value="ECO:0007669"/>
    <property type="project" value="TreeGrafter"/>
</dbReference>
<proteinExistence type="inferred from homology"/>